<dbReference type="Proteomes" id="UP000611723">
    <property type="component" value="Unassembled WGS sequence"/>
</dbReference>
<comment type="caution">
    <text evidence="2">The sequence shown here is derived from an EMBL/GenBank/DDBJ whole genome shotgun (WGS) entry which is preliminary data.</text>
</comment>
<organism evidence="2 3">
    <name type="scientific">Marivirga aurantiaca</name>
    <dbReference type="NCBI Taxonomy" id="2802615"/>
    <lineage>
        <taxon>Bacteria</taxon>
        <taxon>Pseudomonadati</taxon>
        <taxon>Bacteroidota</taxon>
        <taxon>Cytophagia</taxon>
        <taxon>Cytophagales</taxon>
        <taxon>Marivirgaceae</taxon>
        <taxon>Marivirga</taxon>
    </lineage>
</organism>
<gene>
    <name evidence="2" type="ORF">JKA74_02325</name>
</gene>
<protein>
    <submittedName>
        <fullName evidence="2">T9SS type A sorting domain-containing protein</fullName>
    </submittedName>
</protein>
<dbReference type="EMBL" id="JAEQBW010000001">
    <property type="protein sequence ID" value="MBK6263859.1"/>
    <property type="molecule type" value="Genomic_DNA"/>
</dbReference>
<keyword evidence="3" id="KW-1185">Reference proteome</keyword>
<dbReference type="Pfam" id="PF18962">
    <property type="entry name" value="Por_Secre_tail"/>
    <property type="match status" value="1"/>
</dbReference>
<dbReference type="RefSeq" id="WP_201429545.1">
    <property type="nucleotide sequence ID" value="NZ_JAEQBW010000001.1"/>
</dbReference>
<evidence type="ECO:0000313" key="3">
    <source>
        <dbReference type="Proteomes" id="UP000611723"/>
    </source>
</evidence>
<dbReference type="InterPro" id="IPR008964">
    <property type="entry name" value="Invasin/intimin_cell_adhesion"/>
</dbReference>
<accession>A0A935C5K1</accession>
<reference evidence="2" key="1">
    <citation type="submission" date="2021-01" db="EMBL/GenBank/DDBJ databases">
        <title>Marivirga aurantiaca sp. nov., isolated from intertidal surface sediments.</title>
        <authorList>
            <person name="Zhang M."/>
        </authorList>
    </citation>
    <scope>NUCLEOTIDE SEQUENCE</scope>
    <source>
        <strain evidence="2">S37H4</strain>
    </source>
</reference>
<dbReference type="AlphaFoldDB" id="A0A935C5K1"/>
<dbReference type="SUPFAM" id="SSF49373">
    <property type="entry name" value="Invasin/intimin cell-adhesion fragments"/>
    <property type="match status" value="1"/>
</dbReference>
<dbReference type="InterPro" id="IPR026444">
    <property type="entry name" value="Secre_tail"/>
</dbReference>
<feature type="domain" description="Secretion system C-terminal sorting" evidence="1">
    <location>
        <begin position="254"/>
        <end position="326"/>
    </location>
</feature>
<evidence type="ECO:0000259" key="1">
    <source>
        <dbReference type="Pfam" id="PF18962"/>
    </source>
</evidence>
<proteinExistence type="predicted"/>
<sequence>MASQKLATDPPFDLVGSSSSGLPLAYFTSDESVISISGNRATIKKAGIVQVTAKQEGDDIFDEATAVSRSLTITKAPQDISFTLASQKLATDPPFDLVGSSSSGLPLTYFTSDESVISISGNSATIKKAGTVQITAKQVGDDIYDEAIPVVQNLEVHKVQQNIVFDLPSKKYGDPDFALDARSDAGISITYSIDNNSAVNLINGNMIRIKSVGNTNITATAESTSIYYEASVTKNLEISAILGIEERALDKSIIYPNPADRVIVIDLAEFTNSTVTISVYDMYGRDRHMITTTATERIPLDISDFQSGIYFVKIIHKNETNILKFIKR</sequence>
<name>A0A935C5K1_9BACT</name>
<evidence type="ECO:0000313" key="2">
    <source>
        <dbReference type="EMBL" id="MBK6263859.1"/>
    </source>
</evidence>
<dbReference type="NCBIfam" id="TIGR04183">
    <property type="entry name" value="Por_Secre_tail"/>
    <property type="match status" value="1"/>
</dbReference>